<evidence type="ECO:0000256" key="4">
    <source>
        <dbReference type="ARBA" id="ARBA00022563"/>
    </source>
</evidence>
<dbReference type="GO" id="GO:0005739">
    <property type="term" value="C:mitochondrion"/>
    <property type="evidence" value="ECO:0007669"/>
    <property type="project" value="TreeGrafter"/>
</dbReference>
<protein>
    <recommendedName>
        <fullName evidence="3">Dihydrofolate reductase</fullName>
        <ecNumber evidence="2">1.5.1.3</ecNumber>
    </recommendedName>
</protein>
<dbReference type="AlphaFoldDB" id="M3B5N4"/>
<dbReference type="GO" id="GO:0006730">
    <property type="term" value="P:one-carbon metabolic process"/>
    <property type="evidence" value="ECO:0007669"/>
    <property type="project" value="UniProtKB-KW"/>
</dbReference>
<dbReference type="Proteomes" id="UP000016932">
    <property type="component" value="Unassembled WGS sequence"/>
</dbReference>
<dbReference type="eggNOG" id="KOG1324">
    <property type="taxonomic scope" value="Eukaryota"/>
</dbReference>
<dbReference type="GO" id="GO:0046452">
    <property type="term" value="P:dihydrofolate metabolic process"/>
    <property type="evidence" value="ECO:0007669"/>
    <property type="project" value="TreeGrafter"/>
</dbReference>
<dbReference type="Gene3D" id="3.40.430.10">
    <property type="entry name" value="Dihydrofolate Reductase, subunit A"/>
    <property type="match status" value="1"/>
</dbReference>
<dbReference type="InterPro" id="IPR017925">
    <property type="entry name" value="DHFR_CS"/>
</dbReference>
<dbReference type="GeneID" id="19330958"/>
<dbReference type="SUPFAM" id="SSF53597">
    <property type="entry name" value="Dihydrofolate reductase-like"/>
    <property type="match status" value="1"/>
</dbReference>
<keyword evidence="5" id="KW-0521">NADP</keyword>
<dbReference type="InterPro" id="IPR024072">
    <property type="entry name" value="DHFR-like_dom_sf"/>
</dbReference>
<evidence type="ECO:0000256" key="6">
    <source>
        <dbReference type="ARBA" id="ARBA00023002"/>
    </source>
</evidence>
<dbReference type="CDD" id="cd00209">
    <property type="entry name" value="DHFR"/>
    <property type="match status" value="1"/>
</dbReference>
<dbReference type="PROSITE" id="PS51330">
    <property type="entry name" value="DHFR_2"/>
    <property type="match status" value="1"/>
</dbReference>
<dbReference type="InterPro" id="IPR001796">
    <property type="entry name" value="DHFR_dom"/>
</dbReference>
<dbReference type="PROSITE" id="PS00075">
    <property type="entry name" value="DHFR_1"/>
    <property type="match status" value="1"/>
</dbReference>
<dbReference type="GO" id="GO:0004146">
    <property type="term" value="F:dihydrofolate reductase activity"/>
    <property type="evidence" value="ECO:0007669"/>
    <property type="project" value="UniProtKB-EC"/>
</dbReference>
<dbReference type="KEGG" id="pfj:MYCFIDRAFT_135158"/>
<evidence type="ECO:0000259" key="8">
    <source>
        <dbReference type="PROSITE" id="PS51330"/>
    </source>
</evidence>
<dbReference type="GO" id="GO:0046654">
    <property type="term" value="P:tetrahydrofolate biosynthetic process"/>
    <property type="evidence" value="ECO:0007669"/>
    <property type="project" value="UniProtKB-UniPathway"/>
</dbReference>
<dbReference type="GO" id="GO:0050661">
    <property type="term" value="F:NADP binding"/>
    <property type="evidence" value="ECO:0007669"/>
    <property type="project" value="InterPro"/>
</dbReference>
<dbReference type="STRING" id="383855.M3B5N4"/>
<evidence type="ECO:0000313" key="9">
    <source>
        <dbReference type="EMBL" id="EME84672.1"/>
    </source>
</evidence>
<accession>M3B5N4</accession>
<evidence type="ECO:0000256" key="2">
    <source>
        <dbReference type="ARBA" id="ARBA00012856"/>
    </source>
</evidence>
<dbReference type="HOGENOM" id="CLU_043966_2_1_1"/>
<comment type="similarity">
    <text evidence="7">Belongs to the dihydrofolate reductase family.</text>
</comment>
<evidence type="ECO:0000256" key="1">
    <source>
        <dbReference type="ARBA" id="ARBA00004903"/>
    </source>
</evidence>
<dbReference type="PRINTS" id="PR00070">
    <property type="entry name" value="DHFR"/>
</dbReference>
<keyword evidence="6" id="KW-0560">Oxidoreductase</keyword>
<dbReference type="PANTHER" id="PTHR48069:SF3">
    <property type="entry name" value="DIHYDROFOLATE REDUCTASE"/>
    <property type="match status" value="1"/>
</dbReference>
<dbReference type="OrthoDB" id="414698at2759"/>
<proteinExistence type="inferred from homology"/>
<dbReference type="Pfam" id="PF00186">
    <property type="entry name" value="DHFR_1"/>
    <property type="match status" value="1"/>
</dbReference>
<feature type="domain" description="DHFR" evidence="8">
    <location>
        <begin position="7"/>
        <end position="212"/>
    </location>
</feature>
<evidence type="ECO:0000256" key="3">
    <source>
        <dbReference type="ARBA" id="ARBA00018886"/>
    </source>
</evidence>
<keyword evidence="10" id="KW-1185">Reference proteome</keyword>
<dbReference type="EC" id="1.5.1.3" evidence="2"/>
<evidence type="ECO:0000256" key="5">
    <source>
        <dbReference type="ARBA" id="ARBA00022857"/>
    </source>
</evidence>
<dbReference type="UniPathway" id="UPA00077">
    <property type="reaction ID" value="UER00158"/>
</dbReference>
<keyword evidence="4" id="KW-0554">One-carbon metabolism</keyword>
<evidence type="ECO:0000313" key="10">
    <source>
        <dbReference type="Proteomes" id="UP000016932"/>
    </source>
</evidence>
<dbReference type="VEuPathDB" id="FungiDB:MYCFIDRAFT_135158"/>
<reference evidence="9 10" key="1">
    <citation type="journal article" date="2012" name="PLoS Pathog.">
        <title>Diverse lifestyles and strategies of plant pathogenesis encoded in the genomes of eighteen Dothideomycetes fungi.</title>
        <authorList>
            <person name="Ohm R.A."/>
            <person name="Feau N."/>
            <person name="Henrissat B."/>
            <person name="Schoch C.L."/>
            <person name="Horwitz B.A."/>
            <person name="Barry K.W."/>
            <person name="Condon B.J."/>
            <person name="Copeland A.C."/>
            <person name="Dhillon B."/>
            <person name="Glaser F."/>
            <person name="Hesse C.N."/>
            <person name="Kosti I."/>
            <person name="LaButti K."/>
            <person name="Lindquist E.A."/>
            <person name="Lucas S."/>
            <person name="Salamov A.A."/>
            <person name="Bradshaw R.E."/>
            <person name="Ciuffetti L."/>
            <person name="Hamelin R.C."/>
            <person name="Kema G.H.J."/>
            <person name="Lawrence C."/>
            <person name="Scott J.A."/>
            <person name="Spatafora J.W."/>
            <person name="Turgeon B.G."/>
            <person name="de Wit P.J.G.M."/>
            <person name="Zhong S."/>
            <person name="Goodwin S.B."/>
            <person name="Grigoriev I.V."/>
        </authorList>
    </citation>
    <scope>NUCLEOTIDE SEQUENCE [LARGE SCALE GENOMIC DNA]</scope>
    <source>
        <strain evidence="9 10">CIRAD86</strain>
    </source>
</reference>
<dbReference type="GO" id="GO:0046655">
    <property type="term" value="P:folic acid metabolic process"/>
    <property type="evidence" value="ECO:0007669"/>
    <property type="project" value="TreeGrafter"/>
</dbReference>
<comment type="pathway">
    <text evidence="1">Cofactor biosynthesis; tetrahydrofolate biosynthesis; 5,6,7,8-tetrahydrofolate from 7,8-dihydrofolate: step 1/1.</text>
</comment>
<name>M3B5N4_PSEFD</name>
<evidence type="ECO:0000256" key="7">
    <source>
        <dbReference type="RuleBase" id="RU004474"/>
    </source>
</evidence>
<gene>
    <name evidence="9" type="ORF">MYCFIDRAFT_135158</name>
</gene>
<dbReference type="PANTHER" id="PTHR48069">
    <property type="entry name" value="DIHYDROFOLATE REDUCTASE"/>
    <property type="match status" value="1"/>
</dbReference>
<dbReference type="InterPro" id="IPR012259">
    <property type="entry name" value="DHFR"/>
</dbReference>
<dbReference type="EMBL" id="KB446557">
    <property type="protein sequence ID" value="EME84672.1"/>
    <property type="molecule type" value="Genomic_DNA"/>
</dbReference>
<dbReference type="RefSeq" id="XP_007925296.1">
    <property type="nucleotide sequence ID" value="XM_007927105.1"/>
</dbReference>
<sequence length="213" mass="23315">MSLSQLPLTIIVAATAKNGIGKNNGLPWPMLKKDMAFFARVTKRSILSGASRNVVIMGRKTWESIPPKRRPLADRTNIVISSQDHSQLDGVSDDVVVASDILSGLRSLELSIRDGRALPAGRIFVIGGSSIYKSALELPQTNRILLTRIGKEYDCDTFFPTKLDDAAPKASAWQRADHAALVDFVGEAIEEGPHPQSVGDEEVTLDFQLYQRT</sequence>
<organism evidence="9 10">
    <name type="scientific">Pseudocercospora fijiensis (strain CIRAD86)</name>
    <name type="common">Black leaf streak disease fungus</name>
    <name type="synonym">Mycosphaerella fijiensis</name>
    <dbReference type="NCBI Taxonomy" id="383855"/>
    <lineage>
        <taxon>Eukaryota</taxon>
        <taxon>Fungi</taxon>
        <taxon>Dikarya</taxon>
        <taxon>Ascomycota</taxon>
        <taxon>Pezizomycotina</taxon>
        <taxon>Dothideomycetes</taxon>
        <taxon>Dothideomycetidae</taxon>
        <taxon>Mycosphaerellales</taxon>
        <taxon>Mycosphaerellaceae</taxon>
        <taxon>Pseudocercospora</taxon>
    </lineage>
</organism>